<dbReference type="PRINTS" id="PR00463">
    <property type="entry name" value="EP450I"/>
</dbReference>
<sequence length="174" mass="20023">MKSEKGNTESTFDYEQLLKTILDLFAAGTETTSTAVQWFIVLLVNHPEVQSLMRREINDVIGTSRYPCMEERQKLPYTDAVLHEVLRFGCIGPLALPHGLTQDLNYKGYVIPKDSMLIPNLHSVLYDPEVFEDPETFRPTRFLDAERKLVNVDKVLTFSLAYLVRILKNIIYVQ</sequence>
<dbReference type="InterPro" id="IPR002401">
    <property type="entry name" value="Cyt_P450_E_grp-I"/>
</dbReference>
<keyword evidence="2" id="KW-0479">Metal-binding</keyword>
<dbReference type="PANTHER" id="PTHR24300">
    <property type="entry name" value="CYTOCHROME P450 508A4-RELATED"/>
    <property type="match status" value="1"/>
</dbReference>
<evidence type="ECO:0000256" key="2">
    <source>
        <dbReference type="ARBA" id="ARBA00022723"/>
    </source>
</evidence>
<dbReference type="AlphaFoldDB" id="A0A6J8AIZ7"/>
<dbReference type="GO" id="GO:0006082">
    <property type="term" value="P:organic acid metabolic process"/>
    <property type="evidence" value="ECO:0007669"/>
    <property type="project" value="TreeGrafter"/>
</dbReference>
<reference evidence="4 5" key="1">
    <citation type="submission" date="2020-06" db="EMBL/GenBank/DDBJ databases">
        <authorList>
            <person name="Li R."/>
            <person name="Bekaert M."/>
        </authorList>
    </citation>
    <scope>NUCLEOTIDE SEQUENCE [LARGE SCALE GENOMIC DNA]</scope>
    <source>
        <strain evidence="5">wild</strain>
    </source>
</reference>
<dbReference type="GO" id="GO:0020037">
    <property type="term" value="F:heme binding"/>
    <property type="evidence" value="ECO:0007669"/>
    <property type="project" value="InterPro"/>
</dbReference>
<name>A0A6J8AIZ7_MYTCO</name>
<dbReference type="SUPFAM" id="SSF48264">
    <property type="entry name" value="Cytochrome P450"/>
    <property type="match status" value="1"/>
</dbReference>
<keyword evidence="3" id="KW-0408">Iron</keyword>
<dbReference type="Proteomes" id="UP000507470">
    <property type="component" value="Unassembled WGS sequence"/>
</dbReference>
<dbReference type="Pfam" id="PF00067">
    <property type="entry name" value="p450"/>
    <property type="match status" value="1"/>
</dbReference>
<gene>
    <name evidence="4" type="ORF">MCOR_8060</name>
</gene>
<evidence type="ECO:0000256" key="1">
    <source>
        <dbReference type="ARBA" id="ARBA00010617"/>
    </source>
</evidence>
<accession>A0A6J8AIZ7</accession>
<dbReference type="GO" id="GO:0005506">
    <property type="term" value="F:iron ion binding"/>
    <property type="evidence" value="ECO:0007669"/>
    <property type="project" value="InterPro"/>
</dbReference>
<keyword evidence="5" id="KW-1185">Reference proteome</keyword>
<dbReference type="InterPro" id="IPR050182">
    <property type="entry name" value="Cytochrome_P450_fam2"/>
</dbReference>
<proteinExistence type="inferred from homology"/>
<dbReference type="PRINTS" id="PR00385">
    <property type="entry name" value="P450"/>
</dbReference>
<protein>
    <submittedName>
        <fullName evidence="4">Uncharacterized protein</fullName>
    </submittedName>
</protein>
<dbReference type="EMBL" id="CACVKT020001490">
    <property type="protein sequence ID" value="CAC5368546.1"/>
    <property type="molecule type" value="Genomic_DNA"/>
</dbReference>
<dbReference type="GO" id="GO:0005737">
    <property type="term" value="C:cytoplasm"/>
    <property type="evidence" value="ECO:0007669"/>
    <property type="project" value="TreeGrafter"/>
</dbReference>
<dbReference type="InterPro" id="IPR036396">
    <property type="entry name" value="Cyt_P450_sf"/>
</dbReference>
<evidence type="ECO:0000313" key="4">
    <source>
        <dbReference type="EMBL" id="CAC5368546.1"/>
    </source>
</evidence>
<dbReference type="GO" id="GO:0006805">
    <property type="term" value="P:xenobiotic metabolic process"/>
    <property type="evidence" value="ECO:0007669"/>
    <property type="project" value="TreeGrafter"/>
</dbReference>
<dbReference type="PANTHER" id="PTHR24300:SF375">
    <property type="entry name" value="CYTOCHROME P450 FAMILY"/>
    <property type="match status" value="1"/>
</dbReference>
<evidence type="ECO:0000313" key="5">
    <source>
        <dbReference type="Proteomes" id="UP000507470"/>
    </source>
</evidence>
<dbReference type="OrthoDB" id="6081913at2759"/>
<dbReference type="GO" id="GO:0016712">
    <property type="term" value="F:oxidoreductase activity, acting on paired donors, with incorporation or reduction of molecular oxygen, reduced flavin or flavoprotein as one donor, and incorporation of one atom of oxygen"/>
    <property type="evidence" value="ECO:0007669"/>
    <property type="project" value="TreeGrafter"/>
</dbReference>
<dbReference type="Gene3D" id="1.10.630.10">
    <property type="entry name" value="Cytochrome P450"/>
    <property type="match status" value="1"/>
</dbReference>
<organism evidence="4 5">
    <name type="scientific">Mytilus coruscus</name>
    <name type="common">Sea mussel</name>
    <dbReference type="NCBI Taxonomy" id="42192"/>
    <lineage>
        <taxon>Eukaryota</taxon>
        <taxon>Metazoa</taxon>
        <taxon>Spiralia</taxon>
        <taxon>Lophotrochozoa</taxon>
        <taxon>Mollusca</taxon>
        <taxon>Bivalvia</taxon>
        <taxon>Autobranchia</taxon>
        <taxon>Pteriomorphia</taxon>
        <taxon>Mytilida</taxon>
        <taxon>Mytiloidea</taxon>
        <taxon>Mytilidae</taxon>
        <taxon>Mytilinae</taxon>
        <taxon>Mytilus</taxon>
    </lineage>
</organism>
<dbReference type="InterPro" id="IPR001128">
    <property type="entry name" value="Cyt_P450"/>
</dbReference>
<evidence type="ECO:0000256" key="3">
    <source>
        <dbReference type="ARBA" id="ARBA00023004"/>
    </source>
</evidence>
<comment type="similarity">
    <text evidence="1">Belongs to the cytochrome P450 family.</text>
</comment>